<dbReference type="Pfam" id="PF18181">
    <property type="entry name" value="SLATT_1"/>
    <property type="match status" value="1"/>
</dbReference>
<protein>
    <submittedName>
        <fullName evidence="3">DUF4231 domain-containing protein</fullName>
    </submittedName>
</protein>
<feature type="transmembrane region" description="Helical" evidence="1">
    <location>
        <begin position="37"/>
        <end position="55"/>
    </location>
</feature>
<feature type="domain" description="SMODS and SLOG-associating 2TM effector" evidence="2">
    <location>
        <begin position="163"/>
        <end position="289"/>
    </location>
</feature>
<organism evidence="3 4">
    <name type="scientific">Streptomyces yaizuensis</name>
    <dbReference type="NCBI Taxonomy" id="2989713"/>
    <lineage>
        <taxon>Bacteria</taxon>
        <taxon>Bacillati</taxon>
        <taxon>Actinomycetota</taxon>
        <taxon>Actinomycetes</taxon>
        <taxon>Kitasatosporales</taxon>
        <taxon>Streptomycetaceae</taxon>
        <taxon>Streptomyces</taxon>
    </lineage>
</organism>
<evidence type="ECO:0000256" key="1">
    <source>
        <dbReference type="SAM" id="Phobius"/>
    </source>
</evidence>
<dbReference type="NCBIfam" id="NF033634">
    <property type="entry name" value="SLATT_1"/>
    <property type="match status" value="1"/>
</dbReference>
<proteinExistence type="predicted"/>
<evidence type="ECO:0000313" key="4">
    <source>
        <dbReference type="Proteomes" id="UP001291653"/>
    </source>
</evidence>
<dbReference type="Pfam" id="PF14015">
    <property type="entry name" value="DUF4231"/>
    <property type="match status" value="1"/>
</dbReference>
<reference evidence="3 4" key="1">
    <citation type="submission" date="2022-10" db="EMBL/GenBank/DDBJ databases">
        <title>Draft genome sequence of Streptomyces sp. YSPA8.</title>
        <authorList>
            <person name="Moriuchi R."/>
            <person name="Dohra H."/>
            <person name="Yamamura H."/>
            <person name="Kodani S."/>
        </authorList>
    </citation>
    <scope>NUCLEOTIDE SEQUENCE [LARGE SCALE GENOMIC DNA]</scope>
    <source>
        <strain evidence="3 4">YSPA8</strain>
    </source>
</reference>
<accession>A0ABQ5P5S2</accession>
<dbReference type="EMBL" id="BSBI01000012">
    <property type="protein sequence ID" value="GLF97919.1"/>
    <property type="molecule type" value="Genomic_DNA"/>
</dbReference>
<feature type="transmembrane region" description="Helical" evidence="1">
    <location>
        <begin position="61"/>
        <end position="81"/>
    </location>
</feature>
<keyword evidence="4" id="KW-1185">Reference proteome</keyword>
<dbReference type="InterPro" id="IPR040884">
    <property type="entry name" value="SLATT_1"/>
</dbReference>
<evidence type="ECO:0000313" key="3">
    <source>
        <dbReference type="EMBL" id="GLF97919.1"/>
    </source>
</evidence>
<keyword evidence="1" id="KW-1133">Transmembrane helix</keyword>
<keyword evidence="1" id="KW-0472">Membrane</keyword>
<name>A0ABQ5P5S2_9ACTN</name>
<feature type="transmembrane region" description="Helical" evidence="1">
    <location>
        <begin position="218"/>
        <end position="236"/>
    </location>
</feature>
<keyword evidence="1" id="KW-0812">Transmembrane</keyword>
<sequence length="296" mass="32009">MTALPPNTATTRVWDQQSVWSQTANHLKVSVERARSGALGLVLVAAVLGTAASQTMDVTSWLGPLLAFAAACAAGAAPFAAQRGGPARLSDWIRARAVSEALKAEVYQSLTGVGDYQDRDGAGALLAERAARYRTDATDLVRHTTGVEPVTRPLPAVTGIDSYVEQRLRRQIDTYYRPKSAFMLRRFEQISRAELALGVLGAVLAAAAGAFAVDRIAAWVAVAASLAIAVTAHGIAQRYAYQHLEFLRTAEQLERLLEEWTDRPVRTPEAAADLVTACEHAISIQNESWMIRWVVS</sequence>
<feature type="transmembrane region" description="Helical" evidence="1">
    <location>
        <begin position="193"/>
        <end position="212"/>
    </location>
</feature>
<gene>
    <name evidence="3" type="ORF">SYYSPA8_26500</name>
</gene>
<dbReference type="InterPro" id="IPR025325">
    <property type="entry name" value="DUF4231"/>
</dbReference>
<comment type="caution">
    <text evidence="3">The sequence shown here is derived from an EMBL/GenBank/DDBJ whole genome shotgun (WGS) entry which is preliminary data.</text>
</comment>
<dbReference type="Proteomes" id="UP001291653">
    <property type="component" value="Unassembled WGS sequence"/>
</dbReference>
<dbReference type="RefSeq" id="WP_323449900.1">
    <property type="nucleotide sequence ID" value="NZ_BSBI01000012.1"/>
</dbReference>
<evidence type="ECO:0000259" key="2">
    <source>
        <dbReference type="Pfam" id="PF18181"/>
    </source>
</evidence>